<feature type="signal peptide" evidence="2">
    <location>
        <begin position="1"/>
        <end position="22"/>
    </location>
</feature>
<dbReference type="InParanoid" id="E3IWT7"/>
<evidence type="ECO:0000256" key="1">
    <source>
        <dbReference type="SAM" id="MobiDB-lite"/>
    </source>
</evidence>
<keyword evidence="4" id="KW-1185">Reference proteome</keyword>
<feature type="region of interest" description="Disordered" evidence="1">
    <location>
        <begin position="54"/>
        <end position="85"/>
    </location>
</feature>
<protein>
    <submittedName>
        <fullName evidence="3">Uncharacterized protein</fullName>
    </submittedName>
</protein>
<dbReference type="AlphaFoldDB" id="E3IWT7"/>
<dbReference type="HOGENOM" id="CLU_2507890_0_0_11"/>
<feature type="chain" id="PRO_5038463008" evidence="2">
    <location>
        <begin position="23"/>
        <end position="85"/>
    </location>
</feature>
<name>E3IWT7_PSEI1</name>
<dbReference type="STRING" id="298654.FraEuI1c_4568"/>
<organism evidence="3 4">
    <name type="scientific">Pseudofrankia inefficax (strain DSM 45817 / CECT 9037 / DDB 130130 / EuI1c)</name>
    <name type="common">Frankia inefficax</name>
    <dbReference type="NCBI Taxonomy" id="298654"/>
    <lineage>
        <taxon>Bacteria</taxon>
        <taxon>Bacillati</taxon>
        <taxon>Actinomycetota</taxon>
        <taxon>Actinomycetes</taxon>
        <taxon>Frankiales</taxon>
        <taxon>Frankiaceae</taxon>
        <taxon>Pseudofrankia</taxon>
    </lineage>
</organism>
<dbReference type="KEGG" id="fri:FraEuI1c_4568"/>
<dbReference type="PROSITE" id="PS51318">
    <property type="entry name" value="TAT"/>
    <property type="match status" value="1"/>
</dbReference>
<keyword evidence="2" id="KW-0732">Signal</keyword>
<evidence type="ECO:0000313" key="3">
    <source>
        <dbReference type="EMBL" id="ADP82561.1"/>
    </source>
</evidence>
<sequence length="85" mass="8615" precursor="true">MPSALSRRALITGAAASSAAVATTAAAGADGPDHTPAPASGARANLVVLARDAALTPPRRHQTSRQNRRQTSRQNTAARLTAEGC</sequence>
<accession>E3IWT7</accession>
<dbReference type="Proteomes" id="UP000002484">
    <property type="component" value="Chromosome"/>
</dbReference>
<evidence type="ECO:0000256" key="2">
    <source>
        <dbReference type="SAM" id="SignalP"/>
    </source>
</evidence>
<feature type="compositionally biased region" description="Basic residues" evidence="1">
    <location>
        <begin position="58"/>
        <end position="71"/>
    </location>
</feature>
<dbReference type="EMBL" id="CP002299">
    <property type="protein sequence ID" value="ADP82561.1"/>
    <property type="molecule type" value="Genomic_DNA"/>
</dbReference>
<proteinExistence type="predicted"/>
<dbReference type="RefSeq" id="WP_013425679.1">
    <property type="nucleotide sequence ID" value="NC_014666.1"/>
</dbReference>
<gene>
    <name evidence="3" type="ordered locus">FraEuI1c_4568</name>
</gene>
<dbReference type="InterPro" id="IPR006311">
    <property type="entry name" value="TAT_signal"/>
</dbReference>
<reference evidence="3 4" key="1">
    <citation type="submission" date="2010-10" db="EMBL/GenBank/DDBJ databases">
        <title>Complete sequence of Frankia sp. EuI1c.</title>
        <authorList>
            <consortium name="US DOE Joint Genome Institute"/>
            <person name="Lucas S."/>
            <person name="Copeland A."/>
            <person name="Lapidus A."/>
            <person name="Cheng J.-F."/>
            <person name="Bruce D."/>
            <person name="Goodwin L."/>
            <person name="Pitluck S."/>
            <person name="Chertkov O."/>
            <person name="Detter J.C."/>
            <person name="Han C."/>
            <person name="Tapia R."/>
            <person name="Land M."/>
            <person name="Hauser L."/>
            <person name="Jeffries C."/>
            <person name="Kyrpides N."/>
            <person name="Ivanova N."/>
            <person name="Mikhailova N."/>
            <person name="Beauchemin N."/>
            <person name="Sen A."/>
            <person name="Sur S.A."/>
            <person name="Gtari M."/>
            <person name="Wall L."/>
            <person name="Tisa L."/>
            <person name="Woyke T."/>
        </authorList>
    </citation>
    <scope>NUCLEOTIDE SEQUENCE [LARGE SCALE GENOMIC DNA]</scope>
    <source>
        <strain evidence="4">DSM 45817 / CECT 9037 / EuI1c</strain>
    </source>
</reference>
<evidence type="ECO:0000313" key="4">
    <source>
        <dbReference type="Proteomes" id="UP000002484"/>
    </source>
</evidence>